<dbReference type="EMBL" id="JBHSFA010000005">
    <property type="protein sequence ID" value="MFC4542111.1"/>
    <property type="molecule type" value="Genomic_DNA"/>
</dbReference>
<organism evidence="2 3">
    <name type="scientific">Halosolutus amylolyticus</name>
    <dbReference type="NCBI Taxonomy" id="2932267"/>
    <lineage>
        <taxon>Archaea</taxon>
        <taxon>Methanobacteriati</taxon>
        <taxon>Methanobacteriota</taxon>
        <taxon>Stenosarchaea group</taxon>
        <taxon>Halobacteria</taxon>
        <taxon>Halobacteriales</taxon>
        <taxon>Natrialbaceae</taxon>
        <taxon>Halosolutus</taxon>
    </lineage>
</organism>
<keyword evidence="1" id="KW-1133">Transmembrane helix</keyword>
<evidence type="ECO:0000256" key="1">
    <source>
        <dbReference type="SAM" id="Phobius"/>
    </source>
</evidence>
<evidence type="ECO:0000313" key="2">
    <source>
        <dbReference type="EMBL" id="MFC4542111.1"/>
    </source>
</evidence>
<feature type="transmembrane region" description="Helical" evidence="1">
    <location>
        <begin position="135"/>
        <end position="155"/>
    </location>
</feature>
<keyword evidence="1" id="KW-0472">Membrane</keyword>
<dbReference type="RefSeq" id="WP_250141516.1">
    <property type="nucleotide sequence ID" value="NZ_JALIQP010000004.1"/>
</dbReference>
<dbReference type="Proteomes" id="UP001595898">
    <property type="component" value="Unassembled WGS sequence"/>
</dbReference>
<feature type="transmembrane region" description="Helical" evidence="1">
    <location>
        <begin position="108"/>
        <end position="128"/>
    </location>
</feature>
<sequence>MLDLASIGLVLGGIVLLFAGAALSVYGVVLLGTVLGGSGGYLVGPSVAAAAGVDGVAATVAPVVLGAIGGGLAGYLLLSIAVAAMSFVVGTFVGATALAPLLVDGQWYLEWGAAIAIGVAAAVLGMILTKWTMGAITAFVGAAFASRSLTVDQFVAAREALHPEPLLFDVTAPLFLALVTLGLLSQIGLFKFGYVTRIARLMPGFKALPDRRRDESEPT</sequence>
<name>A0ABD5PNT3_9EURY</name>
<comment type="caution">
    <text evidence="2">The sequence shown here is derived from an EMBL/GenBank/DDBJ whole genome shotgun (WGS) entry which is preliminary data.</text>
</comment>
<feature type="transmembrane region" description="Helical" evidence="1">
    <location>
        <begin position="75"/>
        <end position="102"/>
    </location>
</feature>
<keyword evidence="1" id="KW-0812">Transmembrane</keyword>
<proteinExistence type="predicted"/>
<accession>A0ABD5PNT3</accession>
<evidence type="ECO:0000313" key="3">
    <source>
        <dbReference type="Proteomes" id="UP001595898"/>
    </source>
</evidence>
<reference evidence="2 3" key="1">
    <citation type="journal article" date="2019" name="Int. J. Syst. Evol. Microbiol.">
        <title>The Global Catalogue of Microorganisms (GCM) 10K type strain sequencing project: providing services to taxonomists for standard genome sequencing and annotation.</title>
        <authorList>
            <consortium name="The Broad Institute Genomics Platform"/>
            <consortium name="The Broad Institute Genome Sequencing Center for Infectious Disease"/>
            <person name="Wu L."/>
            <person name="Ma J."/>
        </authorList>
    </citation>
    <scope>NUCLEOTIDE SEQUENCE [LARGE SCALE GENOMIC DNA]</scope>
    <source>
        <strain evidence="2 3">WLHS5</strain>
    </source>
</reference>
<dbReference type="AlphaFoldDB" id="A0ABD5PNT3"/>
<feature type="transmembrane region" description="Helical" evidence="1">
    <location>
        <begin position="47"/>
        <end position="68"/>
    </location>
</feature>
<protein>
    <submittedName>
        <fullName evidence="2">Phosphate ABC transporter permease</fullName>
    </submittedName>
</protein>
<feature type="transmembrane region" description="Helical" evidence="1">
    <location>
        <begin position="175"/>
        <end position="194"/>
    </location>
</feature>
<gene>
    <name evidence="2" type="ORF">ACFO5R_09240</name>
</gene>
<feature type="transmembrane region" description="Helical" evidence="1">
    <location>
        <begin position="7"/>
        <end position="35"/>
    </location>
</feature>
<keyword evidence="3" id="KW-1185">Reference proteome</keyword>